<dbReference type="PANTHER" id="PTHR31025:SF30">
    <property type="entry name" value="SI:DKEY-15H8.17"/>
    <property type="match status" value="1"/>
</dbReference>
<keyword evidence="3" id="KW-1185">Reference proteome</keyword>
<name>A0A3B4XDQ2_SERLL</name>
<dbReference type="AlphaFoldDB" id="A0A3B4XDQ2"/>
<evidence type="ECO:0000313" key="3">
    <source>
        <dbReference type="Proteomes" id="UP000261360"/>
    </source>
</evidence>
<protein>
    <submittedName>
        <fullName evidence="2">Si:ch211-111e20.1</fullName>
    </submittedName>
</protein>
<feature type="region of interest" description="Disordered" evidence="1">
    <location>
        <begin position="219"/>
        <end position="239"/>
    </location>
</feature>
<feature type="region of interest" description="Disordered" evidence="1">
    <location>
        <begin position="466"/>
        <end position="485"/>
    </location>
</feature>
<proteinExistence type="predicted"/>
<evidence type="ECO:0000313" key="2">
    <source>
        <dbReference type="Ensembl" id="ENSSLDP00000014110.1"/>
    </source>
</evidence>
<reference evidence="2" key="2">
    <citation type="submission" date="2025-09" db="UniProtKB">
        <authorList>
            <consortium name="Ensembl"/>
        </authorList>
    </citation>
    <scope>IDENTIFICATION</scope>
</reference>
<organism evidence="2 3">
    <name type="scientific">Seriola lalandi dorsalis</name>
    <dbReference type="NCBI Taxonomy" id="1841481"/>
    <lineage>
        <taxon>Eukaryota</taxon>
        <taxon>Metazoa</taxon>
        <taxon>Chordata</taxon>
        <taxon>Craniata</taxon>
        <taxon>Vertebrata</taxon>
        <taxon>Euteleostomi</taxon>
        <taxon>Actinopterygii</taxon>
        <taxon>Neopterygii</taxon>
        <taxon>Teleostei</taxon>
        <taxon>Neoteleostei</taxon>
        <taxon>Acanthomorphata</taxon>
        <taxon>Carangaria</taxon>
        <taxon>Carangiformes</taxon>
        <taxon>Carangidae</taxon>
        <taxon>Seriola</taxon>
    </lineage>
</organism>
<accession>A0A3B4XDQ2</accession>
<dbReference type="Ensembl" id="ENSSLDT00000014640.1">
    <property type="protein sequence ID" value="ENSSLDP00000014110.1"/>
    <property type="gene ID" value="ENSSLDG00000011261.1"/>
</dbReference>
<dbReference type="PANTHER" id="PTHR31025">
    <property type="entry name" value="SI:CH211-196P9.1-RELATED"/>
    <property type="match status" value="1"/>
</dbReference>
<dbReference type="GeneTree" id="ENSGT00940000163828"/>
<reference evidence="2" key="1">
    <citation type="submission" date="2025-08" db="UniProtKB">
        <authorList>
            <consortium name="Ensembl"/>
        </authorList>
    </citation>
    <scope>IDENTIFICATION</scope>
</reference>
<evidence type="ECO:0000256" key="1">
    <source>
        <dbReference type="SAM" id="MobiDB-lite"/>
    </source>
</evidence>
<dbReference type="Proteomes" id="UP000261360">
    <property type="component" value="Unplaced"/>
</dbReference>
<sequence length="506" mass="57846">MLEPSDLIREGILSALPSIPVESLGRMVERLIQQGVETEEDLQYVRQQDIEEFIKPIQCRKLLDAWKHKEPVSISAPPQLMSTCIPLNQSSSLSSSPLSSPPTSPLPAKANWPDTFKVNWDKMPPSVNTCIQNGKRPSPADRRQMIRVLVDDMRKIEVNPSKAQCLIIARDIVQQYPQSFIDTMDDGRTTVGAGYESLLCQIKTRIEHLNRNNTLARHRTSKDANGTKLRGPADTYGCTQWQPELPPEETEASLENKRQKLVELFARERSSGMERAEVLKLMETTYYLQRQMINANPAPALEDVKQQWPYLFFPRSMCTHFEVLTDVPIVRKIEAFLEEHGRNKQNPTNDDVKAVLFRTDCSVTVSNILQVLMAHFKEPLDALIIQTDVRLSLFQLIDLPYFTNQRWMLSIEKEVLCEGTSFVLGLAVVFSSYYNFNLQYQHDAACTLEFIQRYCIDINPERGTKAGREKVQSKKSGKMVQKKPTSVNPHVSTLIKKISDFKWDFV</sequence>